<sequence>MNHLWSICGKILTEVVIISPPCAAPKKQLPSVPQNALLITRPTSPVPATPSMNGTHASYEPSTWNTLFLQNLPWLGSRSYQVSMQNGECPRLVLDIPIFHLLVDPTSDELWNHNHIWQVFMYVRKIFYKIDTPLLQSKVVDSVEVRSACVFPPGKPSVHDEARGEVTIKVHVAGLLWVKPGSV</sequence>
<evidence type="ECO:0000313" key="1">
    <source>
        <dbReference type="EMBL" id="CAD7683181.1"/>
    </source>
</evidence>
<dbReference type="Proteomes" id="UP000645828">
    <property type="component" value="Unassembled WGS sequence"/>
</dbReference>
<comment type="caution">
    <text evidence="1">The sequence shown here is derived from an EMBL/GenBank/DDBJ whole genome shotgun (WGS) entry which is preliminary data.</text>
</comment>
<name>A0A811Z367_NYCPR</name>
<proteinExistence type="predicted"/>
<organism evidence="1 2">
    <name type="scientific">Nyctereutes procyonoides</name>
    <name type="common">Raccoon dog</name>
    <name type="synonym">Canis procyonoides</name>
    <dbReference type="NCBI Taxonomy" id="34880"/>
    <lineage>
        <taxon>Eukaryota</taxon>
        <taxon>Metazoa</taxon>
        <taxon>Chordata</taxon>
        <taxon>Craniata</taxon>
        <taxon>Vertebrata</taxon>
        <taxon>Euteleostomi</taxon>
        <taxon>Mammalia</taxon>
        <taxon>Eutheria</taxon>
        <taxon>Laurasiatheria</taxon>
        <taxon>Carnivora</taxon>
        <taxon>Caniformia</taxon>
        <taxon>Canidae</taxon>
        <taxon>Nyctereutes</taxon>
    </lineage>
</organism>
<accession>A0A811Z367</accession>
<keyword evidence="2" id="KW-1185">Reference proteome</keyword>
<dbReference type="EMBL" id="CAJHUB010000755">
    <property type="protein sequence ID" value="CAD7683181.1"/>
    <property type="molecule type" value="Genomic_DNA"/>
</dbReference>
<reference evidence="1" key="1">
    <citation type="submission" date="2020-12" db="EMBL/GenBank/DDBJ databases">
        <authorList>
            <consortium name="Molecular Ecology Group"/>
        </authorList>
    </citation>
    <scope>NUCLEOTIDE SEQUENCE</scope>
    <source>
        <strain evidence="1">TBG_1078</strain>
    </source>
</reference>
<dbReference type="AlphaFoldDB" id="A0A811Z367"/>
<evidence type="ECO:0000313" key="2">
    <source>
        <dbReference type="Proteomes" id="UP000645828"/>
    </source>
</evidence>
<protein>
    <submittedName>
        <fullName evidence="1">(raccoon dog) hypothetical protein</fullName>
    </submittedName>
</protein>
<gene>
    <name evidence="1" type="ORF">NYPRO_LOCUS15973</name>
</gene>